<reference evidence="2 3" key="1">
    <citation type="submission" date="2018-07" db="EMBL/GenBank/DDBJ databases">
        <title>GABA Modulating Bacteria of the Human Gut Microbiota.</title>
        <authorList>
            <person name="Strandwitz P."/>
            <person name="Kim K.H."/>
            <person name="Terekhova D."/>
            <person name="Liu J.K."/>
            <person name="Sharma A."/>
            <person name="Levering J."/>
            <person name="Mcdonald D."/>
            <person name="Dietrich D."/>
            <person name="Ramadhar T.R."/>
            <person name="Lekbua A."/>
            <person name="Mroue N."/>
            <person name="Liston C."/>
            <person name="Stewart E.J."/>
            <person name="Dubin M.J."/>
            <person name="Zengler K."/>
            <person name="Knight R."/>
            <person name="Gilbert J.A."/>
            <person name="Clardy J."/>
            <person name="Lewis K."/>
        </authorList>
    </citation>
    <scope>NUCLEOTIDE SEQUENCE [LARGE SCALE GENOMIC DNA]</scope>
    <source>
        <strain evidence="2 3">KLE1738</strain>
    </source>
</reference>
<name>A0A3E2B6F2_9FIRM</name>
<keyword evidence="3" id="KW-1185">Reference proteome</keyword>
<evidence type="ECO:0000313" key="2">
    <source>
        <dbReference type="EMBL" id="RFT07632.1"/>
    </source>
</evidence>
<dbReference type="RefSeq" id="WP_021920038.1">
    <property type="nucleotide sequence ID" value="NZ_CAKXKJ010000003.1"/>
</dbReference>
<accession>A0A3E2B6F2</accession>
<dbReference type="Gene3D" id="1.10.260.40">
    <property type="entry name" value="lambda repressor-like DNA-binding domains"/>
    <property type="match status" value="1"/>
</dbReference>
<dbReference type="SUPFAM" id="SSF47413">
    <property type="entry name" value="lambda repressor-like DNA-binding domains"/>
    <property type="match status" value="1"/>
</dbReference>
<evidence type="ECO:0000313" key="3">
    <source>
        <dbReference type="Proteomes" id="UP000260649"/>
    </source>
</evidence>
<dbReference type="InterPro" id="IPR010982">
    <property type="entry name" value="Lambda_DNA-bd_dom_sf"/>
</dbReference>
<evidence type="ECO:0000259" key="1">
    <source>
        <dbReference type="PROSITE" id="PS50943"/>
    </source>
</evidence>
<dbReference type="Pfam" id="PF01381">
    <property type="entry name" value="HTH_3"/>
    <property type="match status" value="1"/>
</dbReference>
<protein>
    <submittedName>
        <fullName evidence="2">XRE family transcriptional regulator</fullName>
    </submittedName>
</protein>
<dbReference type="GeneID" id="97994186"/>
<dbReference type="EMBL" id="QQRQ01000001">
    <property type="protein sequence ID" value="RFT07632.1"/>
    <property type="molecule type" value="Genomic_DNA"/>
</dbReference>
<organism evidence="2 3">
    <name type="scientific">Evtepia gabavorous</name>
    <dbReference type="NCBI Taxonomy" id="2211183"/>
    <lineage>
        <taxon>Bacteria</taxon>
        <taxon>Bacillati</taxon>
        <taxon>Bacillota</taxon>
        <taxon>Clostridia</taxon>
        <taxon>Eubacteriales</taxon>
        <taxon>Evtepia</taxon>
    </lineage>
</organism>
<dbReference type="InterPro" id="IPR001387">
    <property type="entry name" value="Cro/C1-type_HTH"/>
</dbReference>
<gene>
    <name evidence="2" type="ORF">DV520_00365</name>
</gene>
<dbReference type="PROSITE" id="PS50943">
    <property type="entry name" value="HTH_CROC1"/>
    <property type="match status" value="1"/>
</dbReference>
<dbReference type="AlphaFoldDB" id="A0A3E2B6F2"/>
<dbReference type="CDD" id="cd00093">
    <property type="entry name" value="HTH_XRE"/>
    <property type="match status" value="1"/>
</dbReference>
<dbReference type="Proteomes" id="UP000260649">
    <property type="component" value="Unassembled WGS sequence"/>
</dbReference>
<proteinExistence type="predicted"/>
<dbReference type="SMART" id="SM00530">
    <property type="entry name" value="HTH_XRE"/>
    <property type="match status" value="1"/>
</dbReference>
<dbReference type="GO" id="GO:0003677">
    <property type="term" value="F:DNA binding"/>
    <property type="evidence" value="ECO:0007669"/>
    <property type="project" value="InterPro"/>
</dbReference>
<dbReference type="OrthoDB" id="9805605at2"/>
<comment type="caution">
    <text evidence="2">The sequence shown here is derived from an EMBL/GenBank/DDBJ whole genome shotgun (WGS) entry which is preliminary data.</text>
</comment>
<sequence>MKLDYKEIGRRIAHRRKQLGLKQATVEEMADIGEKYLSCIERATSTPSTEVLMRLAIALDTTPDEFLVGTVRQQDEAWRDVAELLRPLSPDQLSLAQSFLTWLNEQPPK</sequence>
<feature type="domain" description="HTH cro/C1-type" evidence="1">
    <location>
        <begin position="12"/>
        <end position="66"/>
    </location>
</feature>